<protein>
    <recommendedName>
        <fullName evidence="5">RRM domain-containing protein</fullName>
    </recommendedName>
</protein>
<accession>A0A8H7V9A8</accession>
<dbReference type="InterPro" id="IPR000504">
    <property type="entry name" value="RRM_dom"/>
</dbReference>
<dbReference type="OrthoDB" id="336240at2759"/>
<evidence type="ECO:0000256" key="1">
    <source>
        <dbReference type="ARBA" id="ARBA00022737"/>
    </source>
</evidence>
<evidence type="ECO:0000259" key="5">
    <source>
        <dbReference type="PROSITE" id="PS50102"/>
    </source>
</evidence>
<dbReference type="GO" id="GO:0003723">
    <property type="term" value="F:RNA binding"/>
    <property type="evidence" value="ECO:0007669"/>
    <property type="project" value="UniProtKB-UniRule"/>
</dbReference>
<keyword evidence="2 3" id="KW-0694">RNA-binding</keyword>
<dbReference type="PANTHER" id="PTHR13976">
    <property type="entry name" value="HETEROGENEOUS NUCLEAR RIBONUCLEOPROTEIN-RELATED"/>
    <property type="match status" value="1"/>
</dbReference>
<evidence type="ECO:0000313" key="7">
    <source>
        <dbReference type="Proteomes" id="UP000646827"/>
    </source>
</evidence>
<proteinExistence type="predicted"/>
<dbReference type="Gene3D" id="3.30.70.330">
    <property type="match status" value="1"/>
</dbReference>
<feature type="domain" description="RRM" evidence="5">
    <location>
        <begin position="357"/>
        <end position="439"/>
    </location>
</feature>
<reference evidence="6 7" key="1">
    <citation type="submission" date="2020-12" db="EMBL/GenBank/DDBJ databases">
        <title>Metabolic potential, ecology and presence of endohyphal bacteria is reflected in genomic diversity of Mucoromycotina.</title>
        <authorList>
            <person name="Muszewska A."/>
            <person name="Okrasinska A."/>
            <person name="Steczkiewicz K."/>
            <person name="Drgas O."/>
            <person name="Orlowska M."/>
            <person name="Perlinska-Lenart U."/>
            <person name="Aleksandrzak-Piekarczyk T."/>
            <person name="Szatraj K."/>
            <person name="Zielenkiewicz U."/>
            <person name="Pilsyk S."/>
            <person name="Malc E."/>
            <person name="Mieczkowski P."/>
            <person name="Kruszewska J.S."/>
            <person name="Biernat P."/>
            <person name="Pawlowska J."/>
        </authorList>
    </citation>
    <scope>NUCLEOTIDE SEQUENCE [LARGE SCALE GENOMIC DNA]</scope>
    <source>
        <strain evidence="6 7">CBS 142.35</strain>
    </source>
</reference>
<dbReference type="InterPro" id="IPR050666">
    <property type="entry name" value="ESRP"/>
</dbReference>
<dbReference type="AlphaFoldDB" id="A0A8H7V9A8"/>
<evidence type="ECO:0000256" key="2">
    <source>
        <dbReference type="ARBA" id="ARBA00022884"/>
    </source>
</evidence>
<dbReference type="InterPro" id="IPR035979">
    <property type="entry name" value="RBD_domain_sf"/>
</dbReference>
<feature type="region of interest" description="Disordered" evidence="4">
    <location>
        <begin position="226"/>
        <end position="324"/>
    </location>
</feature>
<keyword evidence="1" id="KW-0677">Repeat</keyword>
<keyword evidence="7" id="KW-1185">Reference proteome</keyword>
<name>A0A8H7V9A8_9FUNG</name>
<dbReference type="SMART" id="SM00360">
    <property type="entry name" value="RRM"/>
    <property type="match status" value="1"/>
</dbReference>
<dbReference type="SUPFAM" id="SSF54928">
    <property type="entry name" value="RNA-binding domain, RBD"/>
    <property type="match status" value="1"/>
</dbReference>
<dbReference type="PROSITE" id="PS50102">
    <property type="entry name" value="RRM"/>
    <property type="match status" value="1"/>
</dbReference>
<evidence type="ECO:0000256" key="4">
    <source>
        <dbReference type="SAM" id="MobiDB-lite"/>
    </source>
</evidence>
<dbReference type="Proteomes" id="UP000646827">
    <property type="component" value="Unassembled WGS sequence"/>
</dbReference>
<feature type="compositionally biased region" description="Polar residues" evidence="4">
    <location>
        <begin position="226"/>
        <end position="248"/>
    </location>
</feature>
<feature type="compositionally biased region" description="Basic and acidic residues" evidence="4">
    <location>
        <begin position="289"/>
        <end position="299"/>
    </location>
</feature>
<comment type="caution">
    <text evidence="6">The sequence shown here is derived from an EMBL/GenBank/DDBJ whole genome shotgun (WGS) entry which is preliminary data.</text>
</comment>
<dbReference type="InterPro" id="IPR012677">
    <property type="entry name" value="Nucleotide-bd_a/b_plait_sf"/>
</dbReference>
<dbReference type="EMBL" id="JAEPRB010000563">
    <property type="protein sequence ID" value="KAG2214926.1"/>
    <property type="molecule type" value="Genomic_DNA"/>
</dbReference>
<sequence length="622" mass="70985">MNNTMFDNMVATEKQQLTSADLRSPVCVPKTAIIENNQVPQWSLYQEKQSNVVPLTSQPKKLFSCDLGHGYNDHHPYFAPVITVNNQVSLYNDTVMNNHKGDIHSKEQQQHRECYYCNSNVRSNTILVDNEVAARVNKLNNNGLHDIHITDQTNTIFECNMNYNKQQQQRASHMHKTPQEKRTYTSADLNDDTTTVLPLITKAPFSSSDQHDTHKNENTTLKTQWSDKAVDNSSNTRINNNRVFTPFNNHKKGLNGYPNKKDVIGGTSRSTSTPTPTSFVDHPPMMHKNNNESKPDIVRPIRRHSSPSVKQENSSHSDENNSKNNTIINNALKRLSDSMAFQTGSVGNNTSPIRRFSVVKITNIPWQVAIKDIEKFFFHPLQDDDYQYVHLLINKSTGKTQKEAFVEFNTEQDLVMALKKLKSFPVLKGRKVNIVKSSAEELFHNVFPNWKGEFINNIPSITMKSSHHEDDTYSIVDTSNSTQVPPPLLVQGHEYDSLLNICRNFKSSFSRKCPARPFENFISIMVKFPWNAPDIITTMQRDHLYEYYKLATGALRYHLDKPYPKINESLIGRMVRVAIVCPGLTINQKKGILSASKLPCPEDLVHHFIEPVKEDNCSSEEN</sequence>
<gene>
    <name evidence="6" type="ORF">INT45_005656</name>
</gene>
<dbReference type="CDD" id="cd12254">
    <property type="entry name" value="RRM_hnRNPH_ESRPs_RBM12_like"/>
    <property type="match status" value="1"/>
</dbReference>
<organism evidence="6 7">
    <name type="scientific">Circinella minor</name>
    <dbReference type="NCBI Taxonomy" id="1195481"/>
    <lineage>
        <taxon>Eukaryota</taxon>
        <taxon>Fungi</taxon>
        <taxon>Fungi incertae sedis</taxon>
        <taxon>Mucoromycota</taxon>
        <taxon>Mucoromycotina</taxon>
        <taxon>Mucoromycetes</taxon>
        <taxon>Mucorales</taxon>
        <taxon>Lichtheimiaceae</taxon>
        <taxon>Circinella</taxon>
    </lineage>
</organism>
<feature type="compositionally biased region" description="Low complexity" evidence="4">
    <location>
        <begin position="267"/>
        <end position="278"/>
    </location>
</feature>
<evidence type="ECO:0000313" key="6">
    <source>
        <dbReference type="EMBL" id="KAG2214926.1"/>
    </source>
</evidence>
<evidence type="ECO:0000256" key="3">
    <source>
        <dbReference type="PROSITE-ProRule" id="PRU00176"/>
    </source>
</evidence>